<dbReference type="Proteomes" id="UP000266673">
    <property type="component" value="Unassembled WGS sequence"/>
</dbReference>
<protein>
    <submittedName>
        <fullName evidence="1">Uncharacterized protein</fullName>
    </submittedName>
</protein>
<reference evidence="1 2" key="1">
    <citation type="submission" date="2018-06" db="EMBL/GenBank/DDBJ databases">
        <title>Comparative genomics reveals the genomic features of Rhizophagus irregularis, R. cerebriforme, R. diaphanum and Gigaspora rosea, and their symbiotic lifestyle signature.</title>
        <authorList>
            <person name="Morin E."/>
            <person name="San Clemente H."/>
            <person name="Chen E.C.H."/>
            <person name="De La Providencia I."/>
            <person name="Hainaut M."/>
            <person name="Kuo A."/>
            <person name="Kohler A."/>
            <person name="Murat C."/>
            <person name="Tang N."/>
            <person name="Roy S."/>
            <person name="Loubradou J."/>
            <person name="Henrissat B."/>
            <person name="Grigoriev I.V."/>
            <person name="Corradi N."/>
            <person name="Roux C."/>
            <person name="Martin F.M."/>
        </authorList>
    </citation>
    <scope>NUCLEOTIDE SEQUENCE [LARGE SCALE GENOMIC DNA]</scope>
    <source>
        <strain evidence="1 2">DAOM 194757</strain>
    </source>
</reference>
<evidence type="ECO:0000313" key="1">
    <source>
        <dbReference type="EMBL" id="RIB17382.1"/>
    </source>
</evidence>
<evidence type="ECO:0000313" key="2">
    <source>
        <dbReference type="Proteomes" id="UP000266673"/>
    </source>
</evidence>
<gene>
    <name evidence="1" type="ORF">C2G38_2187382</name>
</gene>
<accession>A0A397V5R9</accession>
<dbReference type="EMBL" id="QKWP01000608">
    <property type="protein sequence ID" value="RIB17382.1"/>
    <property type="molecule type" value="Genomic_DNA"/>
</dbReference>
<proteinExistence type="predicted"/>
<sequence length="148" mass="17950">MEQRLEAIRSHVQKLAVILKYGELIILERNYVTLCTTEEEVLEYVIILEKRTLSGRIQENMSIYLQDLNRGDSRDPFMPFKIPGEDWDRKMEKRKSMWKISKRVYQLFNARGEKYLYLVEHINITILEKMYDEDFTDRLLPDAWTRRQ</sequence>
<comment type="caution">
    <text evidence="1">The sequence shown here is derived from an EMBL/GenBank/DDBJ whole genome shotgun (WGS) entry which is preliminary data.</text>
</comment>
<name>A0A397V5R9_9GLOM</name>
<keyword evidence="2" id="KW-1185">Reference proteome</keyword>
<dbReference type="OrthoDB" id="2492567at2759"/>
<organism evidence="1 2">
    <name type="scientific">Gigaspora rosea</name>
    <dbReference type="NCBI Taxonomy" id="44941"/>
    <lineage>
        <taxon>Eukaryota</taxon>
        <taxon>Fungi</taxon>
        <taxon>Fungi incertae sedis</taxon>
        <taxon>Mucoromycota</taxon>
        <taxon>Glomeromycotina</taxon>
        <taxon>Glomeromycetes</taxon>
        <taxon>Diversisporales</taxon>
        <taxon>Gigasporaceae</taxon>
        <taxon>Gigaspora</taxon>
    </lineage>
</organism>
<dbReference type="AlphaFoldDB" id="A0A397V5R9"/>